<evidence type="ECO:0000313" key="1">
    <source>
        <dbReference type="EMBL" id="ATS18751.1"/>
    </source>
</evidence>
<keyword evidence="2" id="KW-1185">Reference proteome</keyword>
<reference evidence="1 2" key="1">
    <citation type="submission" date="2016-11" db="EMBL/GenBank/DDBJ databases">
        <title>Complete genome sequence of thermophilic cyanobacteria strain Synechococcus sp. PCC6715.</title>
        <authorList>
            <person name="Tang J."/>
            <person name="Daroch M."/>
            <person name="Liang Y."/>
            <person name="Jiang D."/>
            <person name="Shah M."/>
        </authorList>
    </citation>
    <scope>NUCLEOTIDE SEQUENCE [LARGE SCALE GENOMIC DNA]</scope>
    <source>
        <strain evidence="1 2">PCC 6715</strain>
    </source>
</reference>
<dbReference type="OrthoDB" id="8857528at2"/>
<reference evidence="2" key="2">
    <citation type="journal article" date="2022" name="Front. Microbiol.">
        <title>Comparative Genomic Analysis Revealed Distinct Molecular Components and Organization of CO2-Concentrating Mechanism in Thermophilic Cyanobacteria.</title>
        <authorList>
            <person name="Tang J."/>
            <person name="Zhou H."/>
            <person name="Yao D."/>
            <person name="Riaz S."/>
            <person name="You D."/>
            <person name="Klepacz-Smolka A."/>
            <person name="Daroch M."/>
        </authorList>
    </citation>
    <scope>NUCLEOTIDE SEQUENCE [LARGE SCALE GENOMIC DNA]</scope>
    <source>
        <strain evidence="2">PCC 6715</strain>
    </source>
</reference>
<dbReference type="KEGG" id="slw:BRW62_08310"/>
<dbReference type="Gene3D" id="3.30.1390.10">
    <property type="match status" value="1"/>
</dbReference>
<sequence length="81" mass="8600">MKKSNSPNQDPTITIPVAAMQAAEEGRLIDAIKLTREQLGVDLKTAQQAVEAYSSDVGGLKPLRFSEGIQPTQGALALSMC</sequence>
<evidence type="ECO:0000313" key="2">
    <source>
        <dbReference type="Proteomes" id="UP000231057"/>
    </source>
</evidence>
<dbReference type="Proteomes" id="UP000231057">
    <property type="component" value="Chromosome"/>
</dbReference>
<name>A0A2D2Q2K0_PARLV</name>
<dbReference type="InterPro" id="IPR014719">
    <property type="entry name" value="Ribosomal_bL12_C/ClpS-like"/>
</dbReference>
<protein>
    <submittedName>
        <fullName evidence="1">Uncharacterized protein</fullName>
    </submittedName>
</protein>
<organism evidence="1 2">
    <name type="scientific">Parathermosynechococcus lividus PCC 6715</name>
    <dbReference type="NCBI Taxonomy" id="1917166"/>
    <lineage>
        <taxon>Bacteria</taxon>
        <taxon>Bacillati</taxon>
        <taxon>Cyanobacteriota</taxon>
        <taxon>Cyanophyceae</taxon>
        <taxon>Acaryochloridales</taxon>
        <taxon>Thermosynechococcaceae</taxon>
        <taxon>Parathermosynechococcus</taxon>
    </lineage>
</organism>
<dbReference type="AlphaFoldDB" id="A0A2D2Q2K0"/>
<accession>A0A2D2Q2K0</accession>
<dbReference type="RefSeq" id="WP_099799091.1">
    <property type="nucleotide sequence ID" value="NZ_CP018092.1"/>
</dbReference>
<proteinExistence type="predicted"/>
<dbReference type="EMBL" id="CP018092">
    <property type="protein sequence ID" value="ATS18751.1"/>
    <property type="molecule type" value="Genomic_DNA"/>
</dbReference>
<gene>
    <name evidence="1" type="ORF">BRW62_08310</name>
</gene>